<dbReference type="SUPFAM" id="SSF56935">
    <property type="entry name" value="Porins"/>
    <property type="match status" value="1"/>
</dbReference>
<proteinExistence type="predicted"/>
<sequence length="319" mass="35358">MEEVILKVSYLGYKNVSIRIKKRPRVKVRIELPENPVRMEEVKVEGEVSLSMTEASPIKVGMRPLDIYTTPGASADPLISLKTYPSFMGDPDVASLSIRGGKSDETLVLLNGIAYPKPYVYNTSVGGLFSTIPAGAVKKLEAFAGVLPVETGGRLSGCVLVDLEGREGYIPSSLSLSTGGGSLQYSSFLGNIWVKVQSYRLLAELNKKNLDYTVYPKSGSLTWAKNFGKDVVKTSPFFHVSYAKYAANIPYMNGEVDETEKQGMLGLSLKYAPIPWILRFDLGLNVYKNIFLAPEFSMRESALRYTMRFIVRYFLSHLS</sequence>
<protein>
    <recommendedName>
        <fullName evidence="2">TonB-dependent receptor plug domain-containing protein</fullName>
    </recommendedName>
</protein>
<accession>A0A7C5I4L6</accession>
<reference evidence="1" key="1">
    <citation type="journal article" date="2020" name="mSystems">
        <title>Genome- and Community-Level Interaction Insights into Carbon Utilization and Element Cycling Functions of Hydrothermarchaeota in Hydrothermal Sediment.</title>
        <authorList>
            <person name="Zhou Z."/>
            <person name="Liu Y."/>
            <person name="Xu W."/>
            <person name="Pan J."/>
            <person name="Luo Z.H."/>
            <person name="Li M."/>
        </authorList>
    </citation>
    <scope>NUCLEOTIDE SEQUENCE [LARGE SCALE GENOMIC DNA]</scope>
    <source>
        <strain evidence="1">HyVt-94</strain>
    </source>
</reference>
<dbReference type="EMBL" id="DRTV01000138">
    <property type="protein sequence ID" value="HHF58166.1"/>
    <property type="molecule type" value="Genomic_DNA"/>
</dbReference>
<evidence type="ECO:0008006" key="2">
    <source>
        <dbReference type="Google" id="ProtNLM"/>
    </source>
</evidence>
<comment type="caution">
    <text evidence="1">The sequence shown here is derived from an EMBL/GenBank/DDBJ whole genome shotgun (WGS) entry which is preliminary data.</text>
</comment>
<gene>
    <name evidence="1" type="ORF">ENL41_01925</name>
</gene>
<dbReference type="Proteomes" id="UP000886014">
    <property type="component" value="Unassembled WGS sequence"/>
</dbReference>
<name>A0A7C5I4L6_UNCW3</name>
<organism evidence="1">
    <name type="scientific">candidate division WOR-3 bacterium</name>
    <dbReference type="NCBI Taxonomy" id="2052148"/>
    <lineage>
        <taxon>Bacteria</taxon>
        <taxon>Bacteria division WOR-3</taxon>
    </lineage>
</organism>
<dbReference type="AlphaFoldDB" id="A0A7C5I4L6"/>
<evidence type="ECO:0000313" key="1">
    <source>
        <dbReference type="EMBL" id="HHF58166.1"/>
    </source>
</evidence>